<evidence type="ECO:0000256" key="1">
    <source>
        <dbReference type="SAM" id="MobiDB-lite"/>
    </source>
</evidence>
<dbReference type="Proteomes" id="UP000186657">
    <property type="component" value="Unassembled WGS sequence"/>
</dbReference>
<sequence>MIDIDTFIKAILEPLARCQFYAGLIPATGNMPVLRGADSGHWQDASSTQGLFPGHWQDASSTQGLFPSYWQDASSTPRCQFYTKMPVLRGKGKREKAKQGKEQKGKRVKG</sequence>
<protein>
    <submittedName>
        <fullName evidence="2">Uncharacterized protein</fullName>
    </submittedName>
</protein>
<evidence type="ECO:0000313" key="2">
    <source>
        <dbReference type="EMBL" id="OLT56099.1"/>
    </source>
</evidence>
<keyword evidence="3" id="KW-1185">Reference proteome</keyword>
<proteinExistence type="predicted"/>
<feature type="compositionally biased region" description="Basic and acidic residues" evidence="1">
    <location>
        <begin position="97"/>
        <end position="110"/>
    </location>
</feature>
<feature type="region of interest" description="Disordered" evidence="1">
    <location>
        <begin position="88"/>
        <end position="110"/>
    </location>
</feature>
<organism evidence="2 3">
    <name type="scientific">Moorena bouillonii PNG</name>
    <dbReference type="NCBI Taxonomy" id="568701"/>
    <lineage>
        <taxon>Bacteria</taxon>
        <taxon>Bacillati</taxon>
        <taxon>Cyanobacteriota</taxon>
        <taxon>Cyanophyceae</taxon>
        <taxon>Coleofasciculales</taxon>
        <taxon>Coleofasciculaceae</taxon>
        <taxon>Moorena</taxon>
    </lineage>
</organism>
<comment type="caution">
    <text evidence="2">The sequence shown here is derived from an EMBL/GenBank/DDBJ whole genome shotgun (WGS) entry which is preliminary data.</text>
</comment>
<gene>
    <name evidence="2" type="ORF">BJP37_32320</name>
</gene>
<dbReference type="AlphaFoldDB" id="A0A1U7MVA2"/>
<evidence type="ECO:0000313" key="3">
    <source>
        <dbReference type="Proteomes" id="UP000186657"/>
    </source>
</evidence>
<name>A0A1U7MVA2_9CYAN</name>
<accession>A0A1U7MVA2</accession>
<dbReference type="EMBL" id="MKZS01000003">
    <property type="protein sequence ID" value="OLT56099.1"/>
    <property type="molecule type" value="Genomic_DNA"/>
</dbReference>
<reference evidence="2 3" key="1">
    <citation type="submission" date="2016-10" db="EMBL/GenBank/DDBJ databases">
        <title>Comparative genomics uncovers the prolific and rare metabolic potential of the cyanobacterial genus Moorea.</title>
        <authorList>
            <person name="Leao T."/>
            <person name="Castelao G."/>
            <person name="Korobeynikov A."/>
            <person name="Monroe E.A."/>
            <person name="Podell S."/>
            <person name="Glukhov E."/>
            <person name="Allen E."/>
            <person name="Gerwick W.H."/>
            <person name="Gerwick L."/>
        </authorList>
    </citation>
    <scope>NUCLEOTIDE SEQUENCE [LARGE SCALE GENOMIC DNA]</scope>
    <source>
        <strain evidence="2 3">PNG5-198</strain>
    </source>
</reference>